<protein>
    <submittedName>
        <fullName evidence="1">13271_t:CDS:1</fullName>
    </submittedName>
</protein>
<proteinExistence type="predicted"/>
<dbReference type="EMBL" id="CAJVQC010036994">
    <property type="protein sequence ID" value="CAG8762651.1"/>
    <property type="molecule type" value="Genomic_DNA"/>
</dbReference>
<evidence type="ECO:0000313" key="2">
    <source>
        <dbReference type="Proteomes" id="UP000789920"/>
    </source>
</evidence>
<sequence>MSSRHKIPYQTHRNVVSTHSHHSRDSHKDTIILNRYKHRSHHSNRSNRSFSPHHSRGHSPSPHHFRSRSRFPEFAKLQSEVSLLAAELNKLKASSQQSLDNDFGQLGKKLRRKHNIKHMFSTQDKLLYELKPHSWTVDEFKKNLDQIIEVSGYYSDEVSETDIDQAAYEVEKENCTKDDDAVDDFH</sequence>
<name>A0ACA9QRD3_9GLOM</name>
<feature type="non-terminal residue" evidence="1">
    <location>
        <position position="186"/>
    </location>
</feature>
<gene>
    <name evidence="1" type="ORF">RPERSI_LOCUS15416</name>
</gene>
<keyword evidence="2" id="KW-1185">Reference proteome</keyword>
<reference evidence="1" key="1">
    <citation type="submission" date="2021-06" db="EMBL/GenBank/DDBJ databases">
        <authorList>
            <person name="Kallberg Y."/>
            <person name="Tangrot J."/>
            <person name="Rosling A."/>
        </authorList>
    </citation>
    <scope>NUCLEOTIDE SEQUENCE</scope>
    <source>
        <strain evidence="1">MA461A</strain>
    </source>
</reference>
<organism evidence="1 2">
    <name type="scientific">Racocetra persica</name>
    <dbReference type="NCBI Taxonomy" id="160502"/>
    <lineage>
        <taxon>Eukaryota</taxon>
        <taxon>Fungi</taxon>
        <taxon>Fungi incertae sedis</taxon>
        <taxon>Mucoromycota</taxon>
        <taxon>Glomeromycotina</taxon>
        <taxon>Glomeromycetes</taxon>
        <taxon>Diversisporales</taxon>
        <taxon>Gigasporaceae</taxon>
        <taxon>Racocetra</taxon>
    </lineage>
</organism>
<comment type="caution">
    <text evidence="1">The sequence shown here is derived from an EMBL/GenBank/DDBJ whole genome shotgun (WGS) entry which is preliminary data.</text>
</comment>
<accession>A0ACA9QRD3</accession>
<dbReference type="Proteomes" id="UP000789920">
    <property type="component" value="Unassembled WGS sequence"/>
</dbReference>
<evidence type="ECO:0000313" key="1">
    <source>
        <dbReference type="EMBL" id="CAG8762651.1"/>
    </source>
</evidence>